<dbReference type="InterPro" id="IPR007525">
    <property type="entry name" value="FrhB_FdhB_C"/>
</dbReference>
<feature type="domain" description="Coenzyme F420 hydrogenase/dehydrogenase beta subunit C-terminal" evidence="1">
    <location>
        <begin position="97"/>
        <end position="254"/>
    </location>
</feature>
<evidence type="ECO:0000259" key="1">
    <source>
        <dbReference type="Pfam" id="PF04432"/>
    </source>
</evidence>
<organism evidence="2 3">
    <name type="scientific">Marseilla massiliensis</name>
    <dbReference type="NCBI Taxonomy" id="1841864"/>
    <lineage>
        <taxon>Bacteria</taxon>
        <taxon>Pseudomonadati</taxon>
        <taxon>Bacteroidota</taxon>
        <taxon>Bacteroidia</taxon>
        <taxon>Bacteroidales</taxon>
        <taxon>Prevotellaceae</taxon>
        <taxon>Marseilla</taxon>
    </lineage>
</organism>
<dbReference type="Pfam" id="PF04432">
    <property type="entry name" value="FrhB_FdhB_C"/>
    <property type="match status" value="1"/>
</dbReference>
<comment type="caution">
    <text evidence="2">The sequence shown here is derived from an EMBL/GenBank/DDBJ whole genome shotgun (WGS) entry which is preliminary data.</text>
</comment>
<protein>
    <submittedName>
        <fullName evidence="2">Coenzyme F420 hydrogenase/dehydrogenase, beta subunit C-terminal domain</fullName>
    </submittedName>
</protein>
<proteinExistence type="predicted"/>
<dbReference type="AlphaFoldDB" id="A0A938WQ53"/>
<gene>
    <name evidence="2" type="ORF">H6A34_00300</name>
</gene>
<dbReference type="EMBL" id="JACJJG010000001">
    <property type="protein sequence ID" value="MBM6672335.1"/>
    <property type="molecule type" value="Genomic_DNA"/>
</dbReference>
<dbReference type="Proteomes" id="UP000706891">
    <property type="component" value="Unassembled WGS sequence"/>
</dbReference>
<evidence type="ECO:0000313" key="3">
    <source>
        <dbReference type="Proteomes" id="UP000706891"/>
    </source>
</evidence>
<dbReference type="RefSeq" id="WP_205102749.1">
    <property type="nucleotide sequence ID" value="NZ_JACJJG010000001.1"/>
</dbReference>
<sequence>MTEILNNSLDYYIGHSTNFEERMKASSGGIGSAITRYLLSKTEFKTSITLFYDSKKCSYQPKLIFSPNEINVCGSVYQDIDIATFLKKNIEKVKSGIVLTCPPCQVSIIRNLLSEKKIPHFIMSFCCSGQTTIEGTWCYYRFIGIDKTQIVNMQYRGNGWPSGIQIKLKNGKNIFYKNYTNPWKLIHQSLLFRPKRCLFCKRDTGHNADISLADPWLDEYKSNDNVGNTLFMVNTELGRLIFNNLKNDKIIDIVKSNYDEYAKAQYTNIQKEFFVTNNIKYIKKLSDIIYIKWYRKIVTSSIFSMNIHIKFMHLLKFMYKSR</sequence>
<accession>A0A938WQ53</accession>
<keyword evidence="3" id="KW-1185">Reference proteome</keyword>
<evidence type="ECO:0000313" key="2">
    <source>
        <dbReference type="EMBL" id="MBM6672335.1"/>
    </source>
</evidence>
<reference evidence="2" key="1">
    <citation type="submission" date="2020-08" db="EMBL/GenBank/DDBJ databases">
        <authorList>
            <person name="Cejkova D."/>
            <person name="Kubasova T."/>
            <person name="Jahodarova E."/>
            <person name="Rychlik I."/>
        </authorList>
    </citation>
    <scope>NUCLEOTIDE SEQUENCE</scope>
    <source>
        <strain evidence="2">An824</strain>
    </source>
</reference>
<name>A0A938WQ53_9BACT</name>
<reference evidence="2" key="2">
    <citation type="journal article" date="2021" name="Sci. Rep.">
        <title>The distribution of antibiotic resistance genes in chicken gut microbiota commensals.</title>
        <authorList>
            <person name="Juricova H."/>
            <person name="Matiasovicova J."/>
            <person name="Kubasova T."/>
            <person name="Cejkova D."/>
            <person name="Rychlik I."/>
        </authorList>
    </citation>
    <scope>NUCLEOTIDE SEQUENCE</scope>
    <source>
        <strain evidence="2">An824</strain>
    </source>
</reference>